<dbReference type="Pfam" id="PF10373">
    <property type="entry name" value="EST1_DNA_bind"/>
    <property type="match status" value="1"/>
</dbReference>
<dbReference type="InParanoid" id="C4JNS5"/>
<evidence type="ECO:0000256" key="1">
    <source>
        <dbReference type="SAM" id="MobiDB-lite"/>
    </source>
</evidence>
<dbReference type="HOGENOM" id="CLU_010014_4_1_1"/>
<dbReference type="GO" id="GO:0042162">
    <property type="term" value="F:telomeric DNA binding"/>
    <property type="evidence" value="ECO:0007669"/>
    <property type="project" value="TreeGrafter"/>
</dbReference>
<dbReference type="STRING" id="336963.C4JNS5"/>
<protein>
    <recommendedName>
        <fullName evidence="2">DNA/RNA-binding domain-containing protein</fullName>
    </recommendedName>
</protein>
<dbReference type="GO" id="GO:0000184">
    <property type="term" value="P:nuclear-transcribed mRNA catabolic process, nonsense-mediated decay"/>
    <property type="evidence" value="ECO:0007669"/>
    <property type="project" value="TreeGrafter"/>
</dbReference>
<dbReference type="SUPFAM" id="SSF48452">
    <property type="entry name" value="TPR-like"/>
    <property type="match status" value="1"/>
</dbReference>
<dbReference type="Proteomes" id="UP000002058">
    <property type="component" value="Unassembled WGS sequence"/>
</dbReference>
<feature type="region of interest" description="Disordered" evidence="1">
    <location>
        <begin position="1"/>
        <end position="93"/>
    </location>
</feature>
<accession>C4JNS5</accession>
<dbReference type="EMBL" id="CH476616">
    <property type="protein sequence ID" value="EEP79549.1"/>
    <property type="molecule type" value="Genomic_DNA"/>
</dbReference>
<dbReference type="PANTHER" id="PTHR15696:SF0">
    <property type="entry name" value="TELOMERASE-BINDING PROTEIN EST1A"/>
    <property type="match status" value="1"/>
</dbReference>
<dbReference type="RefSeq" id="XP_002544878.1">
    <property type="nucleotide sequence ID" value="XM_002544832.1"/>
</dbReference>
<reference evidence="4" key="1">
    <citation type="journal article" date="2009" name="Genome Res.">
        <title>Comparative genomic analyses of the human fungal pathogens Coccidioides and their relatives.</title>
        <authorList>
            <person name="Sharpton T.J."/>
            <person name="Stajich J.E."/>
            <person name="Rounsley S.D."/>
            <person name="Gardner M.J."/>
            <person name="Wortman J.R."/>
            <person name="Jordar V.S."/>
            <person name="Maiti R."/>
            <person name="Kodira C.D."/>
            <person name="Neafsey D.E."/>
            <person name="Zeng Q."/>
            <person name="Hung C.-Y."/>
            <person name="McMahan C."/>
            <person name="Muszewska A."/>
            <person name="Grynberg M."/>
            <person name="Mandel M.A."/>
            <person name="Kellner E.M."/>
            <person name="Barker B.M."/>
            <person name="Galgiani J.N."/>
            <person name="Orbach M.J."/>
            <person name="Kirkland T.N."/>
            <person name="Cole G.T."/>
            <person name="Henn M.R."/>
            <person name="Birren B.W."/>
            <person name="Taylor J.W."/>
        </authorList>
    </citation>
    <scope>NUCLEOTIDE SEQUENCE [LARGE SCALE GENOMIC DNA]</scope>
    <source>
        <strain evidence="4">UAMH 1704</strain>
    </source>
</reference>
<name>C4JNS5_UNCRE</name>
<feature type="compositionally biased region" description="Basic and acidic residues" evidence="1">
    <location>
        <begin position="579"/>
        <end position="589"/>
    </location>
</feature>
<feature type="domain" description="DNA/RNA-binding" evidence="2">
    <location>
        <begin position="302"/>
        <end position="393"/>
    </location>
</feature>
<dbReference type="GO" id="GO:0070034">
    <property type="term" value="F:telomerase RNA binding"/>
    <property type="evidence" value="ECO:0007669"/>
    <property type="project" value="TreeGrafter"/>
</dbReference>
<sequence length="609" mass="69860">MRSPNTIRPAESCDPDYISAQTSSEANGSLVNYTVEPYSSRTSPDTPRLEELHLRDRSVTPGKSRKRQLPQEPVAAPPFRPRPQPKVFTPNYDDGTHRVFAGAKKHTAYDFDSPVASMSVLDSEEMPVNTLTLEPETRQISEEQLINEVRTIYAGLVLVEKKCVEIDRQQANNPVPLNHEQWQALIALHRTLLHEHHDFFLASQHPSASPALQKLASRYSMPARMWRHGIHSFLELLRHRLPEALDHMLAFIYTAYSMMALLLESVPSFEDTWIECLGDLARYRMAVEESDLRDREVWAGVARYWYNKAADKSPQVGRIQHHLAVLARPNILQQLFFYSKSLVCVQPFPNTKESIMLLFNPLLDQKELALAHYSPTMLPFVKAHGILFTKQSILSFLEYGLEFMSYLGTQVGRVGSKWREQGVYIASANFASLIEYDASSRLSKLFQKAIESPGLNESRLKNEHFPMPESGTKRHLPEDFSMRGLVWSQLYYPSGFFNYSLLEDEEGRSLELPSVTVPRVERCLWLGHRLASLDLWISYNEKQKKFVVKDHGKQIEGKAKRVTLFDDAARFFEERDYVKTSSEDEHDLQMTDAEPVQAVEPDFRSPDKT</sequence>
<feature type="region of interest" description="Disordered" evidence="1">
    <location>
        <begin position="579"/>
        <end position="609"/>
    </location>
</feature>
<evidence type="ECO:0000313" key="4">
    <source>
        <dbReference type="Proteomes" id="UP000002058"/>
    </source>
</evidence>
<dbReference type="InterPro" id="IPR045153">
    <property type="entry name" value="Est1/Ebs1-like"/>
</dbReference>
<dbReference type="eggNOG" id="ENOG502QQKF">
    <property type="taxonomic scope" value="Eukaryota"/>
</dbReference>
<dbReference type="AlphaFoldDB" id="C4JNS5"/>
<dbReference type="VEuPathDB" id="FungiDB:UREG_04395"/>
<dbReference type="FunFam" id="1.25.40.10:FF:000202">
    <property type="entry name" value="Unplaced genomic scaffold supercont1.7, whole genome shotgun sequence"/>
    <property type="match status" value="1"/>
</dbReference>
<dbReference type="KEGG" id="ure:UREG_04395"/>
<dbReference type="Gene3D" id="1.25.40.10">
    <property type="entry name" value="Tetratricopeptide repeat domain"/>
    <property type="match status" value="1"/>
</dbReference>
<gene>
    <name evidence="3" type="ORF">UREG_04395</name>
</gene>
<evidence type="ECO:0000313" key="3">
    <source>
        <dbReference type="EMBL" id="EEP79549.1"/>
    </source>
</evidence>
<feature type="compositionally biased region" description="Pro residues" evidence="1">
    <location>
        <begin position="75"/>
        <end position="84"/>
    </location>
</feature>
<dbReference type="OMA" id="ANCCAII"/>
<organism evidence="3 4">
    <name type="scientific">Uncinocarpus reesii (strain UAMH 1704)</name>
    <dbReference type="NCBI Taxonomy" id="336963"/>
    <lineage>
        <taxon>Eukaryota</taxon>
        <taxon>Fungi</taxon>
        <taxon>Dikarya</taxon>
        <taxon>Ascomycota</taxon>
        <taxon>Pezizomycotina</taxon>
        <taxon>Eurotiomycetes</taxon>
        <taxon>Eurotiomycetidae</taxon>
        <taxon>Onygenales</taxon>
        <taxon>Onygenaceae</taxon>
        <taxon>Uncinocarpus</taxon>
    </lineage>
</organism>
<dbReference type="GO" id="GO:0005697">
    <property type="term" value="C:telomerase holoenzyme complex"/>
    <property type="evidence" value="ECO:0007669"/>
    <property type="project" value="TreeGrafter"/>
</dbReference>
<evidence type="ECO:0000259" key="2">
    <source>
        <dbReference type="Pfam" id="PF10373"/>
    </source>
</evidence>
<dbReference type="GeneID" id="8440993"/>
<dbReference type="InterPro" id="IPR018834">
    <property type="entry name" value="DNA/RNA-bd_Est1-type"/>
</dbReference>
<proteinExistence type="predicted"/>
<keyword evidence="4" id="KW-1185">Reference proteome</keyword>
<feature type="compositionally biased region" description="Polar residues" evidence="1">
    <location>
        <begin position="19"/>
        <end position="45"/>
    </location>
</feature>
<dbReference type="OrthoDB" id="4180531at2759"/>
<feature type="compositionally biased region" description="Basic and acidic residues" evidence="1">
    <location>
        <begin position="47"/>
        <end position="58"/>
    </location>
</feature>
<dbReference type="PANTHER" id="PTHR15696">
    <property type="entry name" value="SMG-7 SUPPRESSOR WITH MORPHOLOGICAL EFFECT ON GENITALIA PROTEIN 7"/>
    <property type="match status" value="1"/>
</dbReference>
<dbReference type="InterPro" id="IPR011990">
    <property type="entry name" value="TPR-like_helical_dom_sf"/>
</dbReference>